<dbReference type="EMBL" id="LR590481">
    <property type="protein sequence ID" value="VTQ86781.1"/>
    <property type="molecule type" value="Genomic_DNA"/>
</dbReference>
<protein>
    <recommendedName>
        <fullName evidence="9">DNA 3'-5' helicase</fullName>
        <ecNumber evidence="9">5.6.2.4</ecNumber>
    </recommendedName>
</protein>
<dbReference type="InterPro" id="IPR014017">
    <property type="entry name" value="DNA_helicase_UvrD-like_C"/>
</dbReference>
<dbReference type="EC" id="5.6.2.4" evidence="9"/>
<evidence type="ECO:0000256" key="2">
    <source>
        <dbReference type="ARBA" id="ARBA00022741"/>
    </source>
</evidence>
<dbReference type="GO" id="GO:0033202">
    <property type="term" value="C:DNA helicase complex"/>
    <property type="evidence" value="ECO:0007669"/>
    <property type="project" value="TreeGrafter"/>
</dbReference>
<dbReference type="GO" id="GO:0005829">
    <property type="term" value="C:cytosol"/>
    <property type="evidence" value="ECO:0007669"/>
    <property type="project" value="TreeGrafter"/>
</dbReference>
<dbReference type="GO" id="GO:0003677">
    <property type="term" value="F:DNA binding"/>
    <property type="evidence" value="ECO:0007669"/>
    <property type="project" value="UniProtKB-KW"/>
</dbReference>
<name>A0A4U9R7Y9_HATHI</name>
<dbReference type="SUPFAM" id="SSF52540">
    <property type="entry name" value="P-loop containing nucleoside triphosphate hydrolases"/>
    <property type="match status" value="1"/>
</dbReference>
<evidence type="ECO:0000256" key="1">
    <source>
        <dbReference type="ARBA" id="ARBA00009922"/>
    </source>
</evidence>
<dbReference type="CDD" id="cd17932">
    <property type="entry name" value="DEXQc_UvrD"/>
    <property type="match status" value="1"/>
</dbReference>
<evidence type="ECO:0000256" key="10">
    <source>
        <dbReference type="ARBA" id="ARBA00048988"/>
    </source>
</evidence>
<dbReference type="Proteomes" id="UP000308489">
    <property type="component" value="Chromosome 1"/>
</dbReference>
<comment type="catalytic activity">
    <reaction evidence="10">
        <text>ATP + H2O = ADP + phosphate + H(+)</text>
        <dbReference type="Rhea" id="RHEA:13065"/>
        <dbReference type="ChEBI" id="CHEBI:15377"/>
        <dbReference type="ChEBI" id="CHEBI:15378"/>
        <dbReference type="ChEBI" id="CHEBI:30616"/>
        <dbReference type="ChEBI" id="CHEBI:43474"/>
        <dbReference type="ChEBI" id="CHEBI:456216"/>
        <dbReference type="EC" id="5.6.2.4"/>
    </reaction>
</comment>
<dbReference type="Gene3D" id="1.10.486.10">
    <property type="entry name" value="PCRA, domain 4"/>
    <property type="match status" value="1"/>
</dbReference>
<dbReference type="AlphaFoldDB" id="A0A4U9R7Y9"/>
<feature type="domain" description="UvrD-like helicase C-terminal" evidence="13">
    <location>
        <begin position="275"/>
        <end position="540"/>
    </location>
</feature>
<organism evidence="14 15">
    <name type="scientific">Hathewaya histolytica</name>
    <name type="common">Clostridium histolyticum</name>
    <dbReference type="NCBI Taxonomy" id="1498"/>
    <lineage>
        <taxon>Bacteria</taxon>
        <taxon>Bacillati</taxon>
        <taxon>Bacillota</taxon>
        <taxon>Clostridia</taxon>
        <taxon>Eubacteriales</taxon>
        <taxon>Clostridiaceae</taxon>
        <taxon>Hathewaya</taxon>
    </lineage>
</organism>
<gene>
    <name evidence="14" type="primary">pcrA_2</name>
    <name evidence="14" type="ORF">NCTC503_00982</name>
</gene>
<proteinExistence type="inferred from homology"/>
<feature type="domain" description="UvrD-like helicase ATP-binding" evidence="12">
    <location>
        <begin position="5"/>
        <end position="274"/>
    </location>
</feature>
<evidence type="ECO:0000256" key="8">
    <source>
        <dbReference type="ARBA" id="ARBA00034617"/>
    </source>
</evidence>
<evidence type="ECO:0000313" key="15">
    <source>
        <dbReference type="Proteomes" id="UP000308489"/>
    </source>
</evidence>
<keyword evidence="2 11" id="KW-0547">Nucleotide-binding</keyword>
<keyword evidence="5 11" id="KW-0067">ATP-binding</keyword>
<dbReference type="InterPro" id="IPR013986">
    <property type="entry name" value="DExx_box_DNA_helicase_dom_sf"/>
</dbReference>
<sequence>MHIVQELDKEQENAKTIEEKNVLIVAAPGSGKTTTIINRVAFLQKKGVSRDNIIVITFTKAAASNMKEKYKKLTYNDNIPFFGTFHSLFYKILRRSGYKFDIIPNFEVINLMKEVLGKFYDDVSEEKIREILNYISIFKSSNLNLFEFNIENYPMEIFKFAYEHYESYKESKNYYDFDDLQIKALNLLLKNESLIKSYSRLFKYILIDEFQDCDMLQIEVLKLFEKMGSSIFAVGDEDQCIYGFRGSRPDCMVNFSEHFPKGIKLYLCNNYRSPQNIVESSKSIIKNNLMRNHKNIVAKNESLGDIKVKLYKDEGEEAEGIGDHILKITCGEKYKFSHNAILYRTNLESRSIIDAFIRRGIPFTLIDKEYNFYEHFICRDILSYLRLSLDPTDRESFARIINKPFRYISKDSIQKLKRYREKIDVFDILTSFEEIKEFQLKNLMKVRKDINYLNKISLGTAIDYVLYELDYHKYIEEYSKKYKSKLNELEEIIKEFRESAIPFRNILSFLCHIEKVKNEIEKSKTKKEGVLLSTIHGVKGMEFKNVFLININEEIIPHSNSMESKENIEEERRLFYVGVTRTMENLFIGTLRTIKGKGIKPSRFLKEMDIEGKEIGNFEVGSKINHKVLGQGEVLNVNENIINILFNDGIERKLDFSVSYYGGLIEKIE</sequence>
<evidence type="ECO:0000256" key="7">
    <source>
        <dbReference type="ARBA" id="ARBA00023235"/>
    </source>
</evidence>
<evidence type="ECO:0000256" key="11">
    <source>
        <dbReference type="PROSITE-ProRule" id="PRU00560"/>
    </source>
</evidence>
<evidence type="ECO:0000259" key="12">
    <source>
        <dbReference type="PROSITE" id="PS51198"/>
    </source>
</evidence>
<evidence type="ECO:0000256" key="5">
    <source>
        <dbReference type="ARBA" id="ARBA00022840"/>
    </source>
</evidence>
<comment type="similarity">
    <text evidence="1">Belongs to the helicase family. UvrD subfamily.</text>
</comment>
<evidence type="ECO:0000256" key="6">
    <source>
        <dbReference type="ARBA" id="ARBA00023125"/>
    </source>
</evidence>
<dbReference type="PROSITE" id="PS51217">
    <property type="entry name" value="UVRD_HELICASE_CTER"/>
    <property type="match status" value="1"/>
</dbReference>
<dbReference type="InterPro" id="IPR014016">
    <property type="entry name" value="UvrD-like_ATP-bd"/>
</dbReference>
<dbReference type="Pfam" id="PF13361">
    <property type="entry name" value="UvrD_C"/>
    <property type="match status" value="1"/>
</dbReference>
<dbReference type="GO" id="GO:0005524">
    <property type="term" value="F:ATP binding"/>
    <property type="evidence" value="ECO:0007669"/>
    <property type="project" value="UniProtKB-UniRule"/>
</dbReference>
<keyword evidence="6" id="KW-0238">DNA-binding</keyword>
<dbReference type="KEGG" id="hhw:NCTC503_00982"/>
<dbReference type="PANTHER" id="PTHR11070:SF2">
    <property type="entry name" value="ATP-DEPENDENT DNA HELICASE SRS2"/>
    <property type="match status" value="1"/>
</dbReference>
<dbReference type="Pfam" id="PF00580">
    <property type="entry name" value="UvrD-helicase"/>
    <property type="match status" value="1"/>
</dbReference>
<dbReference type="Gene3D" id="3.40.50.300">
    <property type="entry name" value="P-loop containing nucleotide triphosphate hydrolases"/>
    <property type="match status" value="2"/>
</dbReference>
<keyword evidence="15" id="KW-1185">Reference proteome</keyword>
<evidence type="ECO:0000259" key="13">
    <source>
        <dbReference type="PROSITE" id="PS51217"/>
    </source>
</evidence>
<accession>A0A4U9R7Y9</accession>
<dbReference type="InterPro" id="IPR027417">
    <property type="entry name" value="P-loop_NTPase"/>
</dbReference>
<dbReference type="Gene3D" id="1.10.10.160">
    <property type="match status" value="1"/>
</dbReference>
<keyword evidence="7" id="KW-0413">Isomerase</keyword>
<evidence type="ECO:0000256" key="4">
    <source>
        <dbReference type="ARBA" id="ARBA00022806"/>
    </source>
</evidence>
<dbReference type="GO" id="GO:0016887">
    <property type="term" value="F:ATP hydrolysis activity"/>
    <property type="evidence" value="ECO:0007669"/>
    <property type="project" value="RHEA"/>
</dbReference>
<evidence type="ECO:0000256" key="3">
    <source>
        <dbReference type="ARBA" id="ARBA00022801"/>
    </source>
</evidence>
<dbReference type="PANTHER" id="PTHR11070">
    <property type="entry name" value="UVRD / RECB / PCRA DNA HELICASE FAMILY MEMBER"/>
    <property type="match status" value="1"/>
</dbReference>
<dbReference type="PROSITE" id="PS51198">
    <property type="entry name" value="UVRD_HELICASE_ATP_BIND"/>
    <property type="match status" value="1"/>
</dbReference>
<comment type="catalytic activity">
    <reaction evidence="8">
        <text>Couples ATP hydrolysis with the unwinding of duplex DNA by translocating in the 3'-5' direction.</text>
        <dbReference type="EC" id="5.6.2.4"/>
    </reaction>
</comment>
<keyword evidence="3 11" id="KW-0378">Hydrolase</keyword>
<dbReference type="InterPro" id="IPR000212">
    <property type="entry name" value="DNA_helicase_UvrD/REP"/>
</dbReference>
<dbReference type="GO" id="GO:0000725">
    <property type="term" value="P:recombinational repair"/>
    <property type="evidence" value="ECO:0007669"/>
    <property type="project" value="TreeGrafter"/>
</dbReference>
<evidence type="ECO:0000313" key="14">
    <source>
        <dbReference type="EMBL" id="VTQ86781.1"/>
    </source>
</evidence>
<dbReference type="GO" id="GO:0043138">
    <property type="term" value="F:3'-5' DNA helicase activity"/>
    <property type="evidence" value="ECO:0007669"/>
    <property type="project" value="UniProtKB-EC"/>
</dbReference>
<reference evidence="14 15" key="1">
    <citation type="submission" date="2019-05" db="EMBL/GenBank/DDBJ databases">
        <authorList>
            <consortium name="Pathogen Informatics"/>
        </authorList>
    </citation>
    <scope>NUCLEOTIDE SEQUENCE [LARGE SCALE GENOMIC DNA]</scope>
    <source>
        <strain evidence="14 15">NCTC503</strain>
    </source>
</reference>
<keyword evidence="4 11" id="KW-0347">Helicase</keyword>
<dbReference type="RefSeq" id="WP_243117941.1">
    <property type="nucleotide sequence ID" value="NZ_CBCRUQ010000004.1"/>
</dbReference>
<feature type="binding site" evidence="11">
    <location>
        <begin position="26"/>
        <end position="33"/>
    </location>
    <ligand>
        <name>ATP</name>
        <dbReference type="ChEBI" id="CHEBI:30616"/>
    </ligand>
</feature>
<evidence type="ECO:0000256" key="9">
    <source>
        <dbReference type="ARBA" id="ARBA00034808"/>
    </source>
</evidence>